<sequence length="88" mass="10109">MQPFSSTTLCAPLSTKTRLFGRKECIIKQLGRILRMMTSFSQYFKTEMSKNSSLVSGKKLFAVSKQSADQECRKDKIDKVRDFILVSY</sequence>
<evidence type="ECO:0000313" key="1">
    <source>
        <dbReference type="EMBL" id="GIX94615.1"/>
    </source>
</evidence>
<protein>
    <submittedName>
        <fullName evidence="1">Uncharacterized protein</fullName>
    </submittedName>
</protein>
<comment type="caution">
    <text evidence="1">The sequence shown here is derived from an EMBL/GenBank/DDBJ whole genome shotgun (WGS) entry which is preliminary data.</text>
</comment>
<organism evidence="1 2">
    <name type="scientific">Caerostris extrusa</name>
    <name type="common">Bark spider</name>
    <name type="synonym">Caerostris bankana</name>
    <dbReference type="NCBI Taxonomy" id="172846"/>
    <lineage>
        <taxon>Eukaryota</taxon>
        <taxon>Metazoa</taxon>
        <taxon>Ecdysozoa</taxon>
        <taxon>Arthropoda</taxon>
        <taxon>Chelicerata</taxon>
        <taxon>Arachnida</taxon>
        <taxon>Araneae</taxon>
        <taxon>Araneomorphae</taxon>
        <taxon>Entelegynae</taxon>
        <taxon>Araneoidea</taxon>
        <taxon>Araneidae</taxon>
        <taxon>Caerostris</taxon>
    </lineage>
</organism>
<dbReference type="Proteomes" id="UP001054945">
    <property type="component" value="Unassembled WGS sequence"/>
</dbReference>
<reference evidence="1 2" key="1">
    <citation type="submission" date="2021-06" db="EMBL/GenBank/DDBJ databases">
        <title>Caerostris extrusa draft genome.</title>
        <authorList>
            <person name="Kono N."/>
            <person name="Arakawa K."/>
        </authorList>
    </citation>
    <scope>NUCLEOTIDE SEQUENCE [LARGE SCALE GENOMIC DNA]</scope>
</reference>
<dbReference type="AlphaFoldDB" id="A0AAV4PBP5"/>
<gene>
    <name evidence="1" type="ORF">CEXT_773461</name>
</gene>
<keyword evidence="2" id="KW-1185">Reference proteome</keyword>
<dbReference type="EMBL" id="BPLR01004397">
    <property type="protein sequence ID" value="GIX94615.1"/>
    <property type="molecule type" value="Genomic_DNA"/>
</dbReference>
<name>A0AAV4PBP5_CAEEX</name>
<accession>A0AAV4PBP5</accession>
<proteinExistence type="predicted"/>
<evidence type="ECO:0000313" key="2">
    <source>
        <dbReference type="Proteomes" id="UP001054945"/>
    </source>
</evidence>